<reference evidence="3 4" key="1">
    <citation type="submission" date="2019-09" db="EMBL/GenBank/DDBJ databases">
        <title>The hologenome of the rock-dwelling lichen Lasallia pustulata.</title>
        <authorList>
            <person name="Greshake Tzovaras B."/>
            <person name="Segers F."/>
            <person name="Bicker A."/>
            <person name="Dal Grande F."/>
            <person name="Otte J."/>
            <person name="Hankeln T."/>
            <person name="Schmitt I."/>
            <person name="Ebersberger I."/>
        </authorList>
    </citation>
    <scope>NUCLEOTIDE SEQUENCE [LARGE SCALE GENOMIC DNA]</scope>
    <source>
        <strain evidence="3">A1-1</strain>
    </source>
</reference>
<dbReference type="InterPro" id="IPR036291">
    <property type="entry name" value="NAD(P)-bd_dom_sf"/>
</dbReference>
<accession>A0A5M8PLZ5</accession>
<gene>
    <name evidence="3" type="ORF">FRX48_06545</name>
</gene>
<evidence type="ECO:0000256" key="1">
    <source>
        <dbReference type="ARBA" id="ARBA00006484"/>
    </source>
</evidence>
<dbReference type="PANTHER" id="PTHR24320">
    <property type="entry name" value="RETINOL DEHYDROGENASE"/>
    <property type="match status" value="1"/>
</dbReference>
<dbReference type="PRINTS" id="PR00081">
    <property type="entry name" value="GDHRDH"/>
</dbReference>
<evidence type="ECO:0000313" key="3">
    <source>
        <dbReference type="EMBL" id="KAA6409932.1"/>
    </source>
</evidence>
<dbReference type="Proteomes" id="UP000324767">
    <property type="component" value="Unassembled WGS sequence"/>
</dbReference>
<comment type="similarity">
    <text evidence="1">Belongs to the short-chain dehydrogenases/reductases (SDR) family.</text>
</comment>
<name>A0A5M8PLZ5_9LECA</name>
<dbReference type="Pfam" id="PF00106">
    <property type="entry name" value="adh_short"/>
    <property type="match status" value="1"/>
</dbReference>
<proteinExistence type="inferred from homology"/>
<dbReference type="PANTHER" id="PTHR24320:SF283">
    <property type="entry name" value="RETINOL DEHYDROGENASE 11"/>
    <property type="match status" value="1"/>
</dbReference>
<keyword evidence="2" id="KW-0560">Oxidoreductase</keyword>
<dbReference type="InterPro" id="IPR002347">
    <property type="entry name" value="SDR_fam"/>
</dbReference>
<evidence type="ECO:0008006" key="5">
    <source>
        <dbReference type="Google" id="ProtNLM"/>
    </source>
</evidence>
<evidence type="ECO:0000313" key="4">
    <source>
        <dbReference type="Proteomes" id="UP000324767"/>
    </source>
</evidence>
<dbReference type="OrthoDB" id="191139at2759"/>
<dbReference type="SUPFAM" id="SSF51735">
    <property type="entry name" value="NAD(P)-binding Rossmann-fold domains"/>
    <property type="match status" value="1"/>
</dbReference>
<dbReference type="Gene3D" id="3.40.50.720">
    <property type="entry name" value="NAD(P)-binding Rossmann-like Domain"/>
    <property type="match status" value="1"/>
</dbReference>
<evidence type="ECO:0000256" key="2">
    <source>
        <dbReference type="ARBA" id="ARBA00023002"/>
    </source>
</evidence>
<sequence>MPPWGPTTTSEEVAQALAPEIHGKTILITGATLGGLGAQAALALSHHAPKLLILAGRSLSKSQATADAIRAAAPSVPIRLLELDLASQAQIRSAAAEVNAYAEPIDVLINNAGIMAAPYARTVDGLEAQFATNHVGPFLFTNLVMGRVLAAGRGARVVNVTSSGHAMEGIRWEDYGFEVGGSGYPGSGMVRN</sequence>
<comment type="caution">
    <text evidence="3">The sequence shown here is derived from an EMBL/GenBank/DDBJ whole genome shotgun (WGS) entry which is preliminary data.</text>
</comment>
<organism evidence="3 4">
    <name type="scientific">Lasallia pustulata</name>
    <dbReference type="NCBI Taxonomy" id="136370"/>
    <lineage>
        <taxon>Eukaryota</taxon>
        <taxon>Fungi</taxon>
        <taxon>Dikarya</taxon>
        <taxon>Ascomycota</taxon>
        <taxon>Pezizomycotina</taxon>
        <taxon>Lecanoromycetes</taxon>
        <taxon>OSLEUM clade</taxon>
        <taxon>Umbilicariomycetidae</taxon>
        <taxon>Umbilicariales</taxon>
        <taxon>Umbilicariaceae</taxon>
        <taxon>Lasallia</taxon>
    </lineage>
</organism>
<dbReference type="GO" id="GO:0016491">
    <property type="term" value="F:oxidoreductase activity"/>
    <property type="evidence" value="ECO:0007669"/>
    <property type="project" value="UniProtKB-KW"/>
</dbReference>
<dbReference type="AlphaFoldDB" id="A0A5M8PLZ5"/>
<protein>
    <recommendedName>
        <fullName evidence="5">Short-chain dehydrogenase</fullName>
    </recommendedName>
</protein>
<dbReference type="EMBL" id="VXIT01000010">
    <property type="protein sequence ID" value="KAA6409932.1"/>
    <property type="molecule type" value="Genomic_DNA"/>
</dbReference>